<dbReference type="InterPro" id="IPR045864">
    <property type="entry name" value="aa-tRNA-synth_II/BPL/LPL"/>
</dbReference>
<evidence type="ECO:0000313" key="15">
    <source>
        <dbReference type="Proteomes" id="UP000518305"/>
    </source>
</evidence>
<keyword evidence="8" id="KW-0809">Transit peptide</keyword>
<dbReference type="FunFam" id="3.30.930.10:FF:000248">
    <property type="entry name" value="Ferredoxin-fold anticodon-binding domain-containing 1"/>
    <property type="match status" value="1"/>
</dbReference>
<dbReference type="Gene3D" id="3.30.70.380">
    <property type="entry name" value="Ferrodoxin-fold anticodon-binding domain"/>
    <property type="match status" value="1"/>
</dbReference>
<evidence type="ECO:0000256" key="11">
    <source>
        <dbReference type="ARBA" id="ARBA00031194"/>
    </source>
</evidence>
<evidence type="ECO:0000256" key="5">
    <source>
        <dbReference type="ARBA" id="ARBA00022741"/>
    </source>
</evidence>
<evidence type="ECO:0000313" key="14">
    <source>
        <dbReference type="EMBL" id="NXG60359.1"/>
    </source>
</evidence>
<comment type="similarity">
    <text evidence="2">Belongs to the class-II aminoacyl-tRNA synthetase family.</text>
</comment>
<proteinExistence type="inferred from homology"/>
<evidence type="ECO:0000256" key="8">
    <source>
        <dbReference type="ARBA" id="ARBA00022946"/>
    </source>
</evidence>
<organism evidence="14 15">
    <name type="scientific">Hemiprocne comata</name>
    <dbReference type="NCBI Taxonomy" id="243314"/>
    <lineage>
        <taxon>Eukaryota</taxon>
        <taxon>Metazoa</taxon>
        <taxon>Chordata</taxon>
        <taxon>Craniata</taxon>
        <taxon>Vertebrata</taxon>
        <taxon>Euteleostomi</taxon>
        <taxon>Archelosauria</taxon>
        <taxon>Archosauria</taxon>
        <taxon>Dinosauria</taxon>
        <taxon>Saurischia</taxon>
        <taxon>Theropoda</taxon>
        <taxon>Coelurosauria</taxon>
        <taxon>Aves</taxon>
        <taxon>Neognathae</taxon>
        <taxon>Neoaves</taxon>
        <taxon>Strisores</taxon>
        <taxon>Apodiformes</taxon>
        <taxon>Apodidae</taxon>
        <taxon>Hemiprocninae</taxon>
        <taxon>Hemiprocne</taxon>
    </lineage>
</organism>
<dbReference type="InterPro" id="IPR019446">
    <property type="entry name" value="BMT5-like"/>
</dbReference>
<dbReference type="SUPFAM" id="SSF54991">
    <property type="entry name" value="Anticodon-binding domain of PheRS"/>
    <property type="match status" value="1"/>
</dbReference>
<name>A0A7K9D771_9AVES</name>
<dbReference type="InterPro" id="IPR036690">
    <property type="entry name" value="Fdx_antiC-bd_sf"/>
</dbReference>
<dbReference type="FunFam" id="3.40.50.150:FF:000361">
    <property type="entry name" value="Ferredoxin-fold anticodon-binding domain-containing protein 1 homolog"/>
    <property type="match status" value="1"/>
</dbReference>
<dbReference type="Proteomes" id="UP000518305">
    <property type="component" value="Unassembled WGS sequence"/>
</dbReference>
<evidence type="ECO:0000256" key="9">
    <source>
        <dbReference type="ARBA" id="ARBA00023128"/>
    </source>
</evidence>
<dbReference type="EC" id="6.1.1.20" evidence="3"/>
<reference evidence="14 15" key="1">
    <citation type="submission" date="2019-09" db="EMBL/GenBank/DDBJ databases">
        <title>Bird 10,000 Genomes (B10K) Project - Family phase.</title>
        <authorList>
            <person name="Zhang G."/>
        </authorList>
    </citation>
    <scope>NUCLEOTIDE SEQUENCE [LARGE SCALE GENOMIC DNA]</scope>
    <source>
        <strain evidence="14">B10K-DU-001-23</strain>
        <tissue evidence="14">Muscle</tissue>
    </source>
</reference>
<keyword evidence="9" id="KW-0496">Mitochondrion</keyword>
<comment type="catalytic activity">
    <reaction evidence="12">
        <text>tRNA(Phe) + L-phenylalanine + ATP = L-phenylalanyl-tRNA(Phe) + AMP + diphosphate + H(+)</text>
        <dbReference type="Rhea" id="RHEA:19413"/>
        <dbReference type="Rhea" id="RHEA-COMP:9668"/>
        <dbReference type="Rhea" id="RHEA-COMP:9699"/>
        <dbReference type="ChEBI" id="CHEBI:15378"/>
        <dbReference type="ChEBI" id="CHEBI:30616"/>
        <dbReference type="ChEBI" id="CHEBI:33019"/>
        <dbReference type="ChEBI" id="CHEBI:58095"/>
        <dbReference type="ChEBI" id="CHEBI:78442"/>
        <dbReference type="ChEBI" id="CHEBI:78531"/>
        <dbReference type="ChEBI" id="CHEBI:456215"/>
        <dbReference type="EC" id="6.1.1.20"/>
    </reaction>
</comment>
<dbReference type="PANTHER" id="PTHR11538">
    <property type="entry name" value="PHENYLALANYL-TRNA SYNTHETASE"/>
    <property type="match status" value="1"/>
</dbReference>
<evidence type="ECO:0000256" key="2">
    <source>
        <dbReference type="ARBA" id="ARBA00008226"/>
    </source>
</evidence>
<dbReference type="GO" id="GO:0004826">
    <property type="term" value="F:phenylalanine-tRNA ligase activity"/>
    <property type="evidence" value="ECO:0007669"/>
    <property type="project" value="UniProtKB-EC"/>
</dbReference>
<evidence type="ECO:0000256" key="1">
    <source>
        <dbReference type="ARBA" id="ARBA00004305"/>
    </source>
</evidence>
<feature type="non-terminal residue" evidence="14">
    <location>
        <position position="620"/>
    </location>
</feature>
<feature type="domain" description="FDX-ACB" evidence="13">
    <location>
        <begin position="527"/>
        <end position="620"/>
    </location>
</feature>
<evidence type="ECO:0000256" key="12">
    <source>
        <dbReference type="ARBA" id="ARBA00049255"/>
    </source>
</evidence>
<dbReference type="Gene3D" id="3.30.930.10">
    <property type="entry name" value="Bira Bifunctional Protein, Domain 2"/>
    <property type="match status" value="1"/>
</dbReference>
<keyword evidence="4" id="KW-0436">Ligase</keyword>
<evidence type="ECO:0000256" key="10">
    <source>
        <dbReference type="ARBA" id="ARBA00023146"/>
    </source>
</evidence>
<gene>
    <name evidence="14" type="primary">Fdxacb1</name>
    <name evidence="14" type="ORF">HEMCOM_R00321</name>
</gene>
<accession>A0A7K9D771</accession>
<sequence>RAVRRVLLLGEGNCSFAASLCEAEGTHVVATCYESEEEVSGLRGAAESIRRLRERGAEVVFSVDCTKLKDYFLAEKREFDSIYFNFPHCGRKAGVVKNRELLARFFHSSAEVLAEEGEVHVALCNGQGGTPADQPRREWHNSWQIVAVAAGAGFILSDVHPFKAEAVHGYKCTGYRSQDKSFCVEGALNHIFTRSTPLPCFKPMVYQTELENQTVSFRVPQVLVDKIDRGFLELNSNHPVRTVKEKLTAGLSQAFLVQNTDCYLPLLHQGHLNEVCHSNVFWITLSPEETPSTEEVANEVLFPHVDFCRDTAKSGWVNVQGGCHLSKQYHLRPSLLPYAQAIIQRGAFVPGILTVLSGPVFRKCLITPYSMPVFHEIIFAHAVNRGTENSCIQMLVNNIKTNIHCLHQTVSSSKLSISLQEATSFETNELSDFAAFETQLSKIQYFICVETDTLGCCEKGFCVGVLRTAHFELISSDLVVVLASLNLDLLAMLICGMSDWRMLWTSDTRFLQQFPRGELRLFKSFSLYPPSYVHDVSFWVPDGEQFDEVAFHTIAREVSGEMVVSIQLVDSFQREETGLKSLCYRLTFQSCDKALSRQEVAQMQQRFRKEITQRLGVTLR</sequence>
<dbReference type="GO" id="GO:0070475">
    <property type="term" value="P:rRNA base methylation"/>
    <property type="evidence" value="ECO:0007669"/>
    <property type="project" value="InterPro"/>
</dbReference>
<dbReference type="GO" id="GO:0070042">
    <property type="term" value="F:rRNA (uridine-N3-)-methyltransferase activity"/>
    <property type="evidence" value="ECO:0007669"/>
    <property type="project" value="InterPro"/>
</dbReference>
<feature type="non-terminal residue" evidence="14">
    <location>
        <position position="1"/>
    </location>
</feature>
<dbReference type="FunFam" id="3.30.70.380:FF:000002">
    <property type="entry name" value="phenylalanine--tRNA ligase, mitochondrial"/>
    <property type="match status" value="1"/>
</dbReference>
<dbReference type="GO" id="GO:0006412">
    <property type="term" value="P:translation"/>
    <property type="evidence" value="ECO:0007669"/>
    <property type="project" value="UniProtKB-KW"/>
</dbReference>
<dbReference type="AlphaFoldDB" id="A0A7K9D771"/>
<evidence type="ECO:0000256" key="3">
    <source>
        <dbReference type="ARBA" id="ARBA00012814"/>
    </source>
</evidence>
<comment type="subcellular location">
    <subcellularLocation>
        <location evidence="1">Mitochondrion matrix</location>
    </subcellularLocation>
</comment>
<dbReference type="Pfam" id="PF10354">
    <property type="entry name" value="BMT5-like"/>
    <property type="match status" value="1"/>
</dbReference>
<dbReference type="GO" id="GO:0005759">
    <property type="term" value="C:mitochondrial matrix"/>
    <property type="evidence" value="ECO:0007669"/>
    <property type="project" value="UniProtKB-SubCell"/>
</dbReference>
<comment type="caution">
    <text evidence="14">The sequence shown here is derived from an EMBL/GenBank/DDBJ whole genome shotgun (WGS) entry which is preliminary data.</text>
</comment>
<keyword evidence="10" id="KW-0030">Aminoacyl-tRNA synthetase</keyword>
<dbReference type="PROSITE" id="PS51447">
    <property type="entry name" value="FDX_ACB"/>
    <property type="match status" value="1"/>
</dbReference>
<keyword evidence="15" id="KW-1185">Reference proteome</keyword>
<dbReference type="EMBL" id="VWZJ01006670">
    <property type="protein sequence ID" value="NXG60359.1"/>
    <property type="molecule type" value="Genomic_DNA"/>
</dbReference>
<dbReference type="InterPro" id="IPR005121">
    <property type="entry name" value="Fdx_antiC-bd"/>
</dbReference>
<keyword evidence="5" id="KW-0547">Nucleotide-binding</keyword>
<keyword evidence="6" id="KW-0067">ATP-binding</keyword>
<dbReference type="OrthoDB" id="273345at2759"/>
<dbReference type="SMART" id="SM00896">
    <property type="entry name" value="FDX-ACB"/>
    <property type="match status" value="1"/>
</dbReference>
<dbReference type="Pfam" id="PF03147">
    <property type="entry name" value="FDX-ACB"/>
    <property type="match status" value="1"/>
</dbReference>
<evidence type="ECO:0000256" key="4">
    <source>
        <dbReference type="ARBA" id="ARBA00022598"/>
    </source>
</evidence>
<protein>
    <recommendedName>
        <fullName evidence="3">phenylalanine--tRNA ligase</fullName>
        <ecNumber evidence="3">6.1.1.20</ecNumber>
    </recommendedName>
    <alternativeName>
        <fullName evidence="11">Phenylalanyl-tRNA synthetase</fullName>
    </alternativeName>
</protein>
<dbReference type="GO" id="GO:0005524">
    <property type="term" value="F:ATP binding"/>
    <property type="evidence" value="ECO:0007669"/>
    <property type="project" value="UniProtKB-KW"/>
</dbReference>
<keyword evidence="7" id="KW-0648">Protein biosynthesis</keyword>
<evidence type="ECO:0000256" key="7">
    <source>
        <dbReference type="ARBA" id="ARBA00022917"/>
    </source>
</evidence>
<evidence type="ECO:0000256" key="6">
    <source>
        <dbReference type="ARBA" id="ARBA00022840"/>
    </source>
</evidence>
<dbReference type="PANTHER" id="PTHR11538:SF26">
    <property type="entry name" value="FERREDOXIN-FOLD ANTICODON-BINDING DOMAIN-CONTAINING PROTEIN 1"/>
    <property type="match status" value="1"/>
</dbReference>
<evidence type="ECO:0000259" key="13">
    <source>
        <dbReference type="PROSITE" id="PS51447"/>
    </source>
</evidence>